<dbReference type="EMBL" id="KE504137">
    <property type="protein sequence ID" value="EPT02157.1"/>
    <property type="molecule type" value="Genomic_DNA"/>
</dbReference>
<dbReference type="InParanoid" id="S8EAY4"/>
<dbReference type="InterPro" id="IPR046528">
    <property type="entry name" value="DUF6593"/>
</dbReference>
<dbReference type="HOGENOM" id="CLU_094652_0_0_1"/>
<feature type="domain" description="DUF6593" evidence="1">
    <location>
        <begin position="40"/>
        <end position="171"/>
    </location>
</feature>
<evidence type="ECO:0000313" key="3">
    <source>
        <dbReference type="Proteomes" id="UP000015241"/>
    </source>
</evidence>
<dbReference type="Proteomes" id="UP000015241">
    <property type="component" value="Unassembled WGS sequence"/>
</dbReference>
<organism evidence="2 3">
    <name type="scientific">Fomitopsis schrenkii</name>
    <name type="common">Brown rot fungus</name>
    <dbReference type="NCBI Taxonomy" id="2126942"/>
    <lineage>
        <taxon>Eukaryota</taxon>
        <taxon>Fungi</taxon>
        <taxon>Dikarya</taxon>
        <taxon>Basidiomycota</taxon>
        <taxon>Agaricomycotina</taxon>
        <taxon>Agaricomycetes</taxon>
        <taxon>Polyporales</taxon>
        <taxon>Fomitopsis</taxon>
    </lineage>
</organism>
<keyword evidence="3" id="KW-1185">Reference proteome</keyword>
<name>S8EAY4_FOMSC</name>
<dbReference type="eggNOG" id="ENOG502STD5">
    <property type="taxonomic scope" value="Eukaryota"/>
</dbReference>
<evidence type="ECO:0000259" key="1">
    <source>
        <dbReference type="Pfam" id="PF20236"/>
    </source>
</evidence>
<evidence type="ECO:0000313" key="2">
    <source>
        <dbReference type="EMBL" id="EPT02157.1"/>
    </source>
</evidence>
<sequence>MSWNTNSTFLVPPRSVDPDRCALYFISVELNLNPFIPLSYVTSVHRGPDTSGELIGEFEMGITHSRSTVSLGNYSTRLKNILQNDVRSPERFTWRYQTVEFYWDCRTKLDDGSRMCICMDADRHQLASLVPPPLDASPPLPNATLTVFPDGHRHPSFDHIVLSSLVIERKLQLMI</sequence>
<accession>S8EAY4</accession>
<dbReference type="OrthoDB" id="3002966at2759"/>
<gene>
    <name evidence="2" type="ORF">FOMPIDRAFT_1035987</name>
</gene>
<proteinExistence type="predicted"/>
<protein>
    <recommendedName>
        <fullName evidence="1">DUF6593 domain-containing protein</fullName>
    </recommendedName>
</protein>
<dbReference type="AlphaFoldDB" id="S8EAY4"/>
<reference evidence="2 3" key="1">
    <citation type="journal article" date="2012" name="Science">
        <title>The Paleozoic origin of enzymatic lignin decomposition reconstructed from 31 fungal genomes.</title>
        <authorList>
            <person name="Floudas D."/>
            <person name="Binder M."/>
            <person name="Riley R."/>
            <person name="Barry K."/>
            <person name="Blanchette R.A."/>
            <person name="Henrissat B."/>
            <person name="Martinez A.T."/>
            <person name="Otillar R."/>
            <person name="Spatafora J.W."/>
            <person name="Yadav J.S."/>
            <person name="Aerts A."/>
            <person name="Benoit I."/>
            <person name="Boyd A."/>
            <person name="Carlson A."/>
            <person name="Copeland A."/>
            <person name="Coutinho P.M."/>
            <person name="de Vries R.P."/>
            <person name="Ferreira P."/>
            <person name="Findley K."/>
            <person name="Foster B."/>
            <person name="Gaskell J."/>
            <person name="Glotzer D."/>
            <person name="Gorecki P."/>
            <person name="Heitman J."/>
            <person name="Hesse C."/>
            <person name="Hori C."/>
            <person name="Igarashi K."/>
            <person name="Jurgens J.A."/>
            <person name="Kallen N."/>
            <person name="Kersten P."/>
            <person name="Kohler A."/>
            <person name="Kuees U."/>
            <person name="Kumar T.K.A."/>
            <person name="Kuo A."/>
            <person name="LaButti K."/>
            <person name="Larrondo L.F."/>
            <person name="Lindquist E."/>
            <person name="Ling A."/>
            <person name="Lombard V."/>
            <person name="Lucas S."/>
            <person name="Lundell T."/>
            <person name="Martin R."/>
            <person name="McLaughlin D.J."/>
            <person name="Morgenstern I."/>
            <person name="Morin E."/>
            <person name="Murat C."/>
            <person name="Nagy L.G."/>
            <person name="Nolan M."/>
            <person name="Ohm R.A."/>
            <person name="Patyshakuliyeva A."/>
            <person name="Rokas A."/>
            <person name="Ruiz-Duenas F.J."/>
            <person name="Sabat G."/>
            <person name="Salamov A."/>
            <person name="Samejima M."/>
            <person name="Schmutz J."/>
            <person name="Slot J.C."/>
            <person name="St John F."/>
            <person name="Stenlid J."/>
            <person name="Sun H."/>
            <person name="Sun S."/>
            <person name="Syed K."/>
            <person name="Tsang A."/>
            <person name="Wiebenga A."/>
            <person name="Young D."/>
            <person name="Pisabarro A."/>
            <person name="Eastwood D.C."/>
            <person name="Martin F."/>
            <person name="Cullen D."/>
            <person name="Grigoriev I.V."/>
            <person name="Hibbett D.S."/>
        </authorList>
    </citation>
    <scope>NUCLEOTIDE SEQUENCE</scope>
    <source>
        <strain evidence="3">FP-58527</strain>
    </source>
</reference>
<dbReference type="Pfam" id="PF20236">
    <property type="entry name" value="DUF6593"/>
    <property type="match status" value="1"/>
</dbReference>